<dbReference type="AlphaFoldDB" id="A0AAF0ZDE4"/>
<accession>A0AAF0ZDE4</accession>
<protein>
    <submittedName>
        <fullName evidence="1">DUF1796 family putative cysteine peptidase</fullName>
    </submittedName>
</protein>
<dbReference type="RefSeq" id="WP_099435156.1">
    <property type="nucleotide sequence ID" value="NZ_CP138348.1"/>
</dbReference>
<evidence type="ECO:0000313" key="1">
    <source>
        <dbReference type="EMBL" id="WPF88243.1"/>
    </source>
</evidence>
<dbReference type="InterPro" id="IPR014903">
    <property type="entry name" value="DUF1796"/>
</dbReference>
<name>A0AAF0ZDE4_9CHRO</name>
<reference evidence="1" key="1">
    <citation type="submission" date="2023-11" db="EMBL/GenBank/DDBJ databases">
        <title>Genome sequence of Cyanobacterium aponinum BCRC AL20115.</title>
        <authorList>
            <person name="Chang H.-Y."/>
            <person name="Lin K.-M."/>
            <person name="Hsueh H.-T."/>
            <person name="Chu H.-A."/>
            <person name="Kuo C.-H."/>
        </authorList>
    </citation>
    <scope>NUCLEOTIDE SEQUENCE</scope>
    <source>
        <strain evidence="1">AL20115</strain>
    </source>
</reference>
<organism evidence="1">
    <name type="scientific">Cyanobacterium aponinum AL20115</name>
    <dbReference type="NCBI Taxonomy" id="3090662"/>
    <lineage>
        <taxon>Bacteria</taxon>
        <taxon>Bacillati</taxon>
        <taxon>Cyanobacteriota</taxon>
        <taxon>Cyanophyceae</taxon>
        <taxon>Oscillatoriophycideae</taxon>
        <taxon>Chroococcales</taxon>
        <taxon>Geminocystaceae</taxon>
        <taxon>Cyanobacterium</taxon>
    </lineage>
</organism>
<dbReference type="Pfam" id="PF08795">
    <property type="entry name" value="DUF1796"/>
    <property type="match status" value="1"/>
</dbReference>
<gene>
    <name evidence="1" type="ORF">SAY89_15805</name>
</gene>
<dbReference type="EMBL" id="CP138348">
    <property type="protein sequence ID" value="WPF88243.1"/>
    <property type="molecule type" value="Genomic_DNA"/>
</dbReference>
<proteinExistence type="predicted"/>
<sequence length="201" mass="24198">MQSISLGWNCYPAIKGVEMGLRKRKENGYKTCPFDECITNYNGVILCLEENFENFCNSKYLEIIEAPFSVGGIMRGEKLLYNNRYKFIFNHESPGHANLYITQKWTGGINHYINNDYFLFKKRYSNRINNFRSYLSNENLILFLISRYQKNIDLLNYTMNKKYPKLRYNIKSFQPEFNKKIMEKHYEIMKLSRDEIRYELN</sequence>